<dbReference type="Pfam" id="PF17919">
    <property type="entry name" value="RT_RNaseH_2"/>
    <property type="match status" value="1"/>
</dbReference>
<comment type="caution">
    <text evidence="2">The sequence shown here is derived from an EMBL/GenBank/DDBJ whole genome shotgun (WGS) entry which is preliminary data.</text>
</comment>
<feature type="domain" description="Reverse transcriptase/retrotransposon-derived protein RNase H-like" evidence="1">
    <location>
        <begin position="92"/>
        <end position="155"/>
    </location>
</feature>
<evidence type="ECO:0000259" key="1">
    <source>
        <dbReference type="Pfam" id="PF17919"/>
    </source>
</evidence>
<proteinExistence type="predicted"/>
<dbReference type="EMBL" id="JBJUIK010000013">
    <property type="protein sequence ID" value="KAL3506830.1"/>
    <property type="molecule type" value="Genomic_DNA"/>
</dbReference>
<evidence type="ECO:0000313" key="2">
    <source>
        <dbReference type="EMBL" id="KAL3506830.1"/>
    </source>
</evidence>
<dbReference type="Gene3D" id="3.30.70.270">
    <property type="match status" value="1"/>
</dbReference>
<keyword evidence="3" id="KW-1185">Reference proteome</keyword>
<reference evidence="2 3" key="1">
    <citation type="submission" date="2024-11" db="EMBL/GenBank/DDBJ databases">
        <title>A near-complete genome assembly of Cinchona calisaya.</title>
        <authorList>
            <person name="Lian D.C."/>
            <person name="Zhao X.W."/>
            <person name="Wei L."/>
        </authorList>
    </citation>
    <scope>NUCLEOTIDE SEQUENCE [LARGE SCALE GENOMIC DNA]</scope>
    <source>
        <tissue evidence="2">Nenye</tissue>
    </source>
</reference>
<dbReference type="InterPro" id="IPR043128">
    <property type="entry name" value="Rev_trsase/Diguanyl_cyclase"/>
</dbReference>
<organism evidence="2 3">
    <name type="scientific">Cinchona calisaya</name>
    <dbReference type="NCBI Taxonomy" id="153742"/>
    <lineage>
        <taxon>Eukaryota</taxon>
        <taxon>Viridiplantae</taxon>
        <taxon>Streptophyta</taxon>
        <taxon>Embryophyta</taxon>
        <taxon>Tracheophyta</taxon>
        <taxon>Spermatophyta</taxon>
        <taxon>Magnoliopsida</taxon>
        <taxon>eudicotyledons</taxon>
        <taxon>Gunneridae</taxon>
        <taxon>Pentapetalae</taxon>
        <taxon>asterids</taxon>
        <taxon>lamiids</taxon>
        <taxon>Gentianales</taxon>
        <taxon>Rubiaceae</taxon>
        <taxon>Cinchonoideae</taxon>
        <taxon>Cinchoneae</taxon>
        <taxon>Cinchona</taxon>
    </lineage>
</organism>
<evidence type="ECO:0000313" key="3">
    <source>
        <dbReference type="Proteomes" id="UP001630127"/>
    </source>
</evidence>
<sequence>MHGSKAGLNRNWSAGYRYESEPGHVGDTRTGIGEGRLGRSLALRGPNVVVVKFKAGIIAVVGLPFSRKRGFDKGYGMIARPLSDLLKEGFSWNEETKTARNQLKFLMSTIPILALPNFSQPFILETDASPKALGSVLVQQERPIAFLSQAVLRIKDYQSMRKNRCP</sequence>
<dbReference type="InterPro" id="IPR041577">
    <property type="entry name" value="RT_RNaseH_2"/>
</dbReference>
<dbReference type="SUPFAM" id="SSF56672">
    <property type="entry name" value="DNA/RNA polymerases"/>
    <property type="match status" value="1"/>
</dbReference>
<gene>
    <name evidence="2" type="ORF">ACH5RR_032212</name>
</gene>
<dbReference type="Proteomes" id="UP001630127">
    <property type="component" value="Unassembled WGS sequence"/>
</dbReference>
<dbReference type="PANTHER" id="PTHR33064:SF40">
    <property type="entry name" value="REVERSE TRANSCRIPTASE_RETROTRANSPOSON-DERIVED PROTEIN RNASE H-LIKE DOMAIN-CONTAINING PROTEIN"/>
    <property type="match status" value="1"/>
</dbReference>
<accession>A0ABD2YLP5</accession>
<name>A0ABD2YLP5_9GENT</name>
<protein>
    <recommendedName>
        <fullName evidence="1">Reverse transcriptase/retrotransposon-derived protein RNase H-like domain-containing protein</fullName>
    </recommendedName>
</protein>
<dbReference type="InterPro" id="IPR051320">
    <property type="entry name" value="Viral_Replic_Matur_Polypro"/>
</dbReference>
<dbReference type="InterPro" id="IPR043502">
    <property type="entry name" value="DNA/RNA_pol_sf"/>
</dbReference>
<dbReference type="PANTHER" id="PTHR33064">
    <property type="entry name" value="POL PROTEIN"/>
    <property type="match status" value="1"/>
</dbReference>
<dbReference type="AlphaFoldDB" id="A0ABD2YLP5"/>